<sequence length="110" mass="11104">MTKIPRKIKRELEHKRLAKTSTAIAGLAAAASAGAGVAAATAAPTGMAALGVALKLSAPPLIVAAAPLVAGVAVAAGTTAGLIRFYSWYKERQEETLGEGSDDGPQHLLE</sequence>
<keyword evidence="1" id="KW-1133">Transmembrane helix</keyword>
<keyword evidence="1" id="KW-0812">Transmembrane</keyword>
<dbReference type="RefSeq" id="WP_144682269.1">
    <property type="nucleotide sequence ID" value="NZ_VLLC01000003.1"/>
</dbReference>
<comment type="caution">
    <text evidence="2">The sequence shown here is derived from an EMBL/GenBank/DDBJ whole genome shotgun (WGS) entry which is preliminary data.</text>
</comment>
<keyword evidence="3" id="KW-1185">Reference proteome</keyword>
<dbReference type="EMBL" id="VLLC01000003">
    <property type="protein sequence ID" value="TWI75596.1"/>
    <property type="molecule type" value="Genomic_DNA"/>
</dbReference>
<feature type="transmembrane region" description="Helical" evidence="1">
    <location>
        <begin position="58"/>
        <end position="83"/>
    </location>
</feature>
<organism evidence="2 3">
    <name type="scientific">Desulfobotulus alkaliphilus</name>
    <dbReference type="NCBI Taxonomy" id="622671"/>
    <lineage>
        <taxon>Bacteria</taxon>
        <taxon>Pseudomonadati</taxon>
        <taxon>Thermodesulfobacteriota</taxon>
        <taxon>Desulfobacteria</taxon>
        <taxon>Desulfobacterales</taxon>
        <taxon>Desulfobacteraceae</taxon>
        <taxon>Desulfobotulus</taxon>
    </lineage>
</organism>
<keyword evidence="1" id="KW-0472">Membrane</keyword>
<evidence type="ECO:0000313" key="3">
    <source>
        <dbReference type="Proteomes" id="UP000318307"/>
    </source>
</evidence>
<proteinExistence type="predicted"/>
<accession>A0A562S4J6</accession>
<protein>
    <submittedName>
        <fullName evidence="2">Uncharacterized protein</fullName>
    </submittedName>
</protein>
<name>A0A562S4J6_9BACT</name>
<evidence type="ECO:0000256" key="1">
    <source>
        <dbReference type="SAM" id="Phobius"/>
    </source>
</evidence>
<dbReference type="AlphaFoldDB" id="A0A562S4J6"/>
<evidence type="ECO:0000313" key="2">
    <source>
        <dbReference type="EMBL" id="TWI75596.1"/>
    </source>
</evidence>
<reference evidence="2 3" key="1">
    <citation type="submission" date="2019-07" db="EMBL/GenBank/DDBJ databases">
        <title>Genome sequencing of 100 strains of the haloalkaliphilic chemolithoautotrophic sulfur-oxidizing bacterium Thioalkalivibrio.</title>
        <authorList>
            <person name="Muyzer G."/>
        </authorList>
    </citation>
    <scope>NUCLEOTIDE SEQUENCE [LARGE SCALE GENOMIC DNA]</scope>
    <source>
        <strain evidence="2 3">ASO4-4</strain>
    </source>
</reference>
<gene>
    <name evidence="2" type="ORF">LZ24_00644</name>
</gene>
<dbReference type="Proteomes" id="UP000318307">
    <property type="component" value="Unassembled WGS sequence"/>
</dbReference>